<reference evidence="7 8" key="1">
    <citation type="journal article" date="2011" name="Proc. Natl. Acad. Sci. U.S.A.">
        <title>Comparative genomics of xylose-fermenting fungi for enhanced biofuel production.</title>
        <authorList>
            <person name="Wohlbach D.J."/>
            <person name="Kuo A."/>
            <person name="Sato T.K."/>
            <person name="Potts K.M."/>
            <person name="Salamov A.A."/>
            <person name="LaButti K.M."/>
            <person name="Sun H."/>
            <person name="Clum A."/>
            <person name="Pangilinan J.L."/>
            <person name="Lindquist E.A."/>
            <person name="Lucas S."/>
            <person name="Lapidus A."/>
            <person name="Jin M."/>
            <person name="Gunawan C."/>
            <person name="Balan V."/>
            <person name="Dale B.E."/>
            <person name="Jeffries T.W."/>
            <person name="Zinkel R."/>
            <person name="Barry K.W."/>
            <person name="Grigoriev I.V."/>
            <person name="Gasch A.P."/>
        </authorList>
    </citation>
    <scope>NUCLEOTIDE SEQUENCE [LARGE SCALE GENOMIC DNA]</scope>
    <source>
        <strain evidence="8">NRRL Y-27907 / 11-Y1</strain>
    </source>
</reference>
<evidence type="ECO:0000256" key="2">
    <source>
        <dbReference type="ARBA" id="ARBA00006921"/>
    </source>
</evidence>
<sequence>MGHGAADPHACKISMLWNWYTIDACFLARSWHVSTKGQFAGSCIGAFLLVVSGQWLHRFSQEFDAAIVRRNRPIIDCNCDDSDGGKTADISPGPNPYLYALSHEWFFNPAPGVVATPFEHLIRCILFVIEWGLAYIIMLLFMYYNGYIIISCLLGALFGKLIFAYRQPLAGQNSVVTACGH</sequence>
<keyword evidence="4" id="KW-1133">Transmembrane helix</keyword>
<keyword evidence="6" id="KW-0187">Copper transport</keyword>
<dbReference type="OMA" id="ENATVCC"/>
<name>G3AF36_SPAPN</name>
<dbReference type="EMBL" id="GL996499">
    <property type="protein sequence ID" value="EGW35812.1"/>
    <property type="molecule type" value="Genomic_DNA"/>
</dbReference>
<dbReference type="KEGG" id="spaa:SPAPADRAFT_53958"/>
<dbReference type="OrthoDB" id="161814at2759"/>
<organism evidence="8">
    <name type="scientific">Spathaspora passalidarum (strain NRRL Y-27907 / 11-Y1)</name>
    <dbReference type="NCBI Taxonomy" id="619300"/>
    <lineage>
        <taxon>Eukaryota</taxon>
        <taxon>Fungi</taxon>
        <taxon>Dikarya</taxon>
        <taxon>Ascomycota</taxon>
        <taxon>Saccharomycotina</taxon>
        <taxon>Pichiomycetes</taxon>
        <taxon>Debaryomycetaceae</taxon>
        <taxon>Spathaspora</taxon>
    </lineage>
</organism>
<evidence type="ECO:0000256" key="1">
    <source>
        <dbReference type="ARBA" id="ARBA00004141"/>
    </source>
</evidence>
<dbReference type="InParanoid" id="G3AF36"/>
<evidence type="ECO:0000256" key="5">
    <source>
        <dbReference type="ARBA" id="ARBA00023136"/>
    </source>
</evidence>
<dbReference type="PANTHER" id="PTHR12483">
    <property type="entry name" value="SOLUTE CARRIER FAMILY 31 COPPER TRANSPORTERS"/>
    <property type="match status" value="1"/>
</dbReference>
<comment type="similarity">
    <text evidence="2 6">Belongs to the copper transporter (Ctr) (TC 1.A.56) family. SLC31A subfamily.</text>
</comment>
<evidence type="ECO:0000256" key="6">
    <source>
        <dbReference type="RuleBase" id="RU367022"/>
    </source>
</evidence>
<dbReference type="GeneID" id="18871825"/>
<dbReference type="AlphaFoldDB" id="G3AF36"/>
<keyword evidence="6" id="KW-0813">Transport</keyword>
<dbReference type="STRING" id="619300.G3AF36"/>
<keyword evidence="6" id="KW-0186">Copper</keyword>
<evidence type="ECO:0000313" key="8">
    <source>
        <dbReference type="Proteomes" id="UP000000709"/>
    </source>
</evidence>
<proteinExistence type="inferred from homology"/>
<dbReference type="eggNOG" id="KOG3386">
    <property type="taxonomic scope" value="Eukaryota"/>
</dbReference>
<dbReference type="GO" id="GO:0005886">
    <property type="term" value="C:plasma membrane"/>
    <property type="evidence" value="ECO:0007669"/>
    <property type="project" value="EnsemblFungi"/>
</dbReference>
<accession>G3AF36</accession>
<evidence type="ECO:0000313" key="7">
    <source>
        <dbReference type="EMBL" id="EGW35812.1"/>
    </source>
</evidence>
<keyword evidence="6" id="KW-0406">Ion transport</keyword>
<keyword evidence="8" id="KW-1185">Reference proteome</keyword>
<dbReference type="GO" id="GO:0005375">
    <property type="term" value="F:copper ion transmembrane transporter activity"/>
    <property type="evidence" value="ECO:0007669"/>
    <property type="project" value="UniProtKB-UniRule"/>
</dbReference>
<dbReference type="PANTHER" id="PTHR12483:SF73">
    <property type="entry name" value="COPPER TRANSPORT PROTEIN CTR3"/>
    <property type="match status" value="1"/>
</dbReference>
<comment type="subcellular location">
    <subcellularLocation>
        <location evidence="1 6">Membrane</location>
        <topology evidence="1 6">Multi-pass membrane protein</topology>
    </subcellularLocation>
</comment>
<dbReference type="GO" id="GO:0015677">
    <property type="term" value="P:copper ion import"/>
    <property type="evidence" value="ECO:0007669"/>
    <property type="project" value="EnsemblFungi"/>
</dbReference>
<gene>
    <name evidence="7" type="primary">CTR3</name>
    <name evidence="7" type="ORF">SPAPADRAFT_53958</name>
</gene>
<dbReference type="RefSeq" id="XP_007373224.1">
    <property type="nucleotide sequence ID" value="XM_007373162.1"/>
</dbReference>
<dbReference type="InterPro" id="IPR007274">
    <property type="entry name" value="Cop_transporter"/>
</dbReference>
<dbReference type="HOGENOM" id="CLU_079690_0_0_1"/>
<keyword evidence="5 6" id="KW-0472">Membrane</keyword>
<evidence type="ECO:0000256" key="4">
    <source>
        <dbReference type="ARBA" id="ARBA00022989"/>
    </source>
</evidence>
<dbReference type="Proteomes" id="UP000000709">
    <property type="component" value="Unassembled WGS sequence"/>
</dbReference>
<keyword evidence="3" id="KW-0812">Transmembrane</keyword>
<dbReference type="Pfam" id="PF04145">
    <property type="entry name" value="Ctr"/>
    <property type="match status" value="1"/>
</dbReference>
<dbReference type="FunCoup" id="G3AF36">
    <property type="interactions" value="33"/>
</dbReference>
<protein>
    <recommendedName>
        <fullName evidence="6">Copper transport protein</fullName>
    </recommendedName>
</protein>
<evidence type="ECO:0000256" key="3">
    <source>
        <dbReference type="ARBA" id="ARBA00022692"/>
    </source>
</evidence>